<organism evidence="4">
    <name type="scientific">Gongylonema pulchrum</name>
    <dbReference type="NCBI Taxonomy" id="637853"/>
    <lineage>
        <taxon>Eukaryota</taxon>
        <taxon>Metazoa</taxon>
        <taxon>Ecdysozoa</taxon>
        <taxon>Nematoda</taxon>
        <taxon>Chromadorea</taxon>
        <taxon>Rhabditida</taxon>
        <taxon>Spirurina</taxon>
        <taxon>Spiruromorpha</taxon>
        <taxon>Spiruroidea</taxon>
        <taxon>Gongylonematidae</taxon>
        <taxon>Gongylonema</taxon>
    </lineage>
</organism>
<keyword evidence="3" id="KW-1185">Reference proteome</keyword>
<evidence type="ECO:0000313" key="2">
    <source>
        <dbReference type="EMBL" id="VDN20373.1"/>
    </source>
</evidence>
<dbReference type="AlphaFoldDB" id="A0A183DUK9"/>
<proteinExistence type="predicted"/>
<dbReference type="EMBL" id="UYRT01079280">
    <property type="protein sequence ID" value="VDN20373.1"/>
    <property type="molecule type" value="Genomic_DNA"/>
</dbReference>
<feature type="region of interest" description="Disordered" evidence="1">
    <location>
        <begin position="14"/>
        <end position="34"/>
    </location>
</feature>
<dbReference type="OrthoDB" id="6328726at2759"/>
<name>A0A183DUK9_9BILA</name>
<evidence type="ECO:0000313" key="4">
    <source>
        <dbReference type="WBParaSite" id="GPUH_0001241401-mRNA-1"/>
    </source>
</evidence>
<sequence length="119" mass="14185">MRIFVSNDLKSKRERNEPLCESERSTVHMNTPTEEYDPPFFVEIRCKNIADYERQEGRMPLRPQTCVRDIGLRCVQVYKDQHFSRRRVGSHSWHPYTIPKVPSACDCMWPVDKYGHQEL</sequence>
<dbReference type="Proteomes" id="UP000271098">
    <property type="component" value="Unassembled WGS sequence"/>
</dbReference>
<feature type="compositionally biased region" description="Basic and acidic residues" evidence="1">
    <location>
        <begin position="14"/>
        <end position="26"/>
    </location>
</feature>
<reference evidence="4" key="1">
    <citation type="submission" date="2016-06" db="UniProtKB">
        <authorList>
            <consortium name="WormBaseParasite"/>
        </authorList>
    </citation>
    <scope>IDENTIFICATION</scope>
</reference>
<dbReference type="WBParaSite" id="GPUH_0001241401-mRNA-1">
    <property type="protein sequence ID" value="GPUH_0001241401-mRNA-1"/>
    <property type="gene ID" value="GPUH_0001241401"/>
</dbReference>
<evidence type="ECO:0000313" key="3">
    <source>
        <dbReference type="Proteomes" id="UP000271098"/>
    </source>
</evidence>
<gene>
    <name evidence="2" type="ORF">GPUH_LOCUS12398</name>
</gene>
<evidence type="ECO:0000256" key="1">
    <source>
        <dbReference type="SAM" id="MobiDB-lite"/>
    </source>
</evidence>
<accession>A0A183DUK9</accession>
<reference evidence="2 3" key="2">
    <citation type="submission" date="2018-11" db="EMBL/GenBank/DDBJ databases">
        <authorList>
            <consortium name="Pathogen Informatics"/>
        </authorList>
    </citation>
    <scope>NUCLEOTIDE SEQUENCE [LARGE SCALE GENOMIC DNA]</scope>
</reference>
<protein>
    <submittedName>
        <fullName evidence="4">NGF domain-containing protein</fullName>
    </submittedName>
</protein>